<evidence type="ECO:0000259" key="3">
    <source>
        <dbReference type="Pfam" id="PF02709"/>
    </source>
</evidence>
<name>A0ABX2YCI9_9BACT</name>
<evidence type="ECO:0000313" key="4">
    <source>
        <dbReference type="EMBL" id="OCL89934.1"/>
    </source>
</evidence>
<evidence type="ECO:0000256" key="1">
    <source>
        <dbReference type="ARBA" id="ARBA00022679"/>
    </source>
</evidence>
<keyword evidence="5" id="KW-1185">Reference proteome</keyword>
<feature type="domain" description="Glycosyltransferase 2-like" evidence="2">
    <location>
        <begin position="4"/>
        <end position="134"/>
    </location>
</feature>
<dbReference type="PANTHER" id="PTHR43685:SF3">
    <property type="entry name" value="SLR2126 PROTEIN"/>
    <property type="match status" value="1"/>
</dbReference>
<dbReference type="CDD" id="cd06420">
    <property type="entry name" value="GT2_Chondriotin_Pol_N"/>
    <property type="match status" value="1"/>
</dbReference>
<proteinExistence type="predicted"/>
<dbReference type="InterPro" id="IPR050834">
    <property type="entry name" value="Glycosyltransf_2"/>
</dbReference>
<dbReference type="EMBL" id="LDIR01000005">
    <property type="protein sequence ID" value="OCL89934.1"/>
    <property type="molecule type" value="Genomic_DNA"/>
</dbReference>
<evidence type="ECO:0000259" key="2">
    <source>
        <dbReference type="Pfam" id="PF00535"/>
    </source>
</evidence>
<reference evidence="4 5" key="1">
    <citation type="submission" date="2015-05" db="EMBL/GenBank/DDBJ databases">
        <authorList>
            <person name="Rovetto F."/>
            <person name="Cocolin L."/>
            <person name="Illeghems K."/>
            <person name="Van Nieuwerburgh F."/>
            <person name="Houf K."/>
        </authorList>
    </citation>
    <scope>NUCLEOTIDE SEQUENCE [LARGE SCALE GENOMIC DNA]</scope>
    <source>
        <strain evidence="4 5">117434</strain>
    </source>
</reference>
<comment type="caution">
    <text evidence="4">The sequence shown here is derived from an EMBL/GenBank/DDBJ whole genome shotgun (WGS) entry which is preliminary data.</text>
</comment>
<dbReference type="Pfam" id="PF02709">
    <property type="entry name" value="Glyco_transf_7C"/>
    <property type="match status" value="1"/>
</dbReference>
<dbReference type="Gene3D" id="3.90.550.10">
    <property type="entry name" value="Spore Coat Polysaccharide Biosynthesis Protein SpsA, Chain A"/>
    <property type="match status" value="1"/>
</dbReference>
<dbReference type="Pfam" id="PF00535">
    <property type="entry name" value="Glycos_transf_2"/>
    <property type="match status" value="1"/>
</dbReference>
<evidence type="ECO:0000313" key="5">
    <source>
        <dbReference type="Proteomes" id="UP000093159"/>
    </source>
</evidence>
<dbReference type="SUPFAM" id="SSF53448">
    <property type="entry name" value="Nucleotide-diphospho-sugar transferases"/>
    <property type="match status" value="1"/>
</dbReference>
<organism evidence="4 5">
    <name type="scientific">Arcobacter porcinus</name>
    <dbReference type="NCBI Taxonomy" id="1935204"/>
    <lineage>
        <taxon>Bacteria</taxon>
        <taxon>Pseudomonadati</taxon>
        <taxon>Campylobacterota</taxon>
        <taxon>Epsilonproteobacteria</taxon>
        <taxon>Campylobacterales</taxon>
        <taxon>Arcobacteraceae</taxon>
        <taxon>Arcobacter</taxon>
    </lineage>
</organism>
<dbReference type="InterPro" id="IPR001173">
    <property type="entry name" value="Glyco_trans_2-like"/>
</dbReference>
<dbReference type="PANTHER" id="PTHR43685">
    <property type="entry name" value="GLYCOSYLTRANSFERASE"/>
    <property type="match status" value="1"/>
</dbReference>
<protein>
    <submittedName>
        <fullName evidence="4">Chondroitin synthase</fullName>
    </submittedName>
</protein>
<dbReference type="Proteomes" id="UP000093159">
    <property type="component" value="Unassembled WGS sequence"/>
</dbReference>
<accession>A0ABX2YCI9</accession>
<gene>
    <name evidence="4" type="primary">kfoC</name>
    <name evidence="4" type="ORF">AAX28_01888</name>
</gene>
<dbReference type="InterPro" id="IPR027791">
    <property type="entry name" value="Galactosyl_T_C"/>
</dbReference>
<dbReference type="RefSeq" id="WP_066179830.1">
    <property type="nucleotide sequence ID" value="NZ_LDIR01000005.1"/>
</dbReference>
<keyword evidence="1" id="KW-0808">Transferase</keyword>
<sequence>MRMSLIITTYNWREALNVVLKSITKQTILPDEVIIADDGSRNDTKELIEQWEKIFPIPLIHSWQEDKGFRAAESRNKAISKATGDYIIMIDGDMILSKKFVEDYKRNAKKGYFIQGGRVVTDIHCSEKIINDDYLPSLFSKGLKNRKNCISNKILSKIFSYERNSDKGTRTCNFGCWKSDIIDVNGFNNDFVGWGREDSEFVIRMLNAGKKRLYLKFAAVAFHLYHNENSRKSLKENDILLLNTIDKKLTYCKNGLNKYLKKEVHER</sequence>
<feature type="domain" description="Galactosyltransferase C-terminal" evidence="3">
    <location>
        <begin position="167"/>
        <end position="226"/>
    </location>
</feature>
<dbReference type="InterPro" id="IPR029044">
    <property type="entry name" value="Nucleotide-diphossugar_trans"/>
</dbReference>